<dbReference type="OrthoDB" id="439921at2759"/>
<evidence type="ECO:0000313" key="3">
    <source>
        <dbReference type="EMBL" id="ETO17827.1"/>
    </source>
</evidence>
<gene>
    <name evidence="3" type="ORF">RFI_19482</name>
</gene>
<dbReference type="Pfam" id="PF01039">
    <property type="entry name" value="Carboxyl_trans"/>
    <property type="match status" value="2"/>
</dbReference>
<evidence type="ECO:0000313" key="4">
    <source>
        <dbReference type="Proteomes" id="UP000023152"/>
    </source>
</evidence>
<protein>
    <submittedName>
        <fullName evidence="3">3-methylcrotonoyl-CoA carboxylase beta subunit</fullName>
    </submittedName>
</protein>
<name>X6MWG4_RETFI</name>
<proteinExistence type="inferred from homology"/>
<organism evidence="3 4">
    <name type="scientific">Reticulomyxa filosa</name>
    <dbReference type="NCBI Taxonomy" id="46433"/>
    <lineage>
        <taxon>Eukaryota</taxon>
        <taxon>Sar</taxon>
        <taxon>Rhizaria</taxon>
        <taxon>Retaria</taxon>
        <taxon>Foraminifera</taxon>
        <taxon>Monothalamids</taxon>
        <taxon>Reticulomyxidae</taxon>
        <taxon>Reticulomyxa</taxon>
    </lineage>
</organism>
<dbReference type="Proteomes" id="UP000023152">
    <property type="component" value="Unassembled WGS sequence"/>
</dbReference>
<dbReference type="EMBL" id="ASPP01015930">
    <property type="protein sequence ID" value="ETO17827.1"/>
    <property type="molecule type" value="Genomic_DNA"/>
</dbReference>
<dbReference type="GO" id="GO:1905202">
    <property type="term" value="C:methylcrotonoyl-CoA carboxylase complex"/>
    <property type="evidence" value="ECO:0007669"/>
    <property type="project" value="TreeGrafter"/>
</dbReference>
<dbReference type="InterPro" id="IPR034733">
    <property type="entry name" value="AcCoA_carboxyl_beta"/>
</dbReference>
<dbReference type="GO" id="GO:0006552">
    <property type="term" value="P:L-leucine catabolic process"/>
    <property type="evidence" value="ECO:0007669"/>
    <property type="project" value="TreeGrafter"/>
</dbReference>
<dbReference type="InterPro" id="IPR045190">
    <property type="entry name" value="MCCB/AccD1-like"/>
</dbReference>
<accession>X6MWG4</accession>
<evidence type="ECO:0000256" key="1">
    <source>
        <dbReference type="ARBA" id="ARBA00006102"/>
    </source>
</evidence>
<dbReference type="InterPro" id="IPR029045">
    <property type="entry name" value="ClpP/crotonase-like_dom_sf"/>
</dbReference>
<dbReference type="SUPFAM" id="SSF52096">
    <property type="entry name" value="ClpP/crotonase"/>
    <property type="match status" value="1"/>
</dbReference>
<dbReference type="GO" id="GO:0004485">
    <property type="term" value="F:methylcrotonoyl-CoA carboxylase activity"/>
    <property type="evidence" value="ECO:0007669"/>
    <property type="project" value="TreeGrafter"/>
</dbReference>
<dbReference type="PANTHER" id="PTHR22855">
    <property type="entry name" value="ACETYL, PROPIONYL, PYRUVATE, AND GLUTACONYL CARBOXYLASE-RELATED"/>
    <property type="match status" value="1"/>
</dbReference>
<feature type="domain" description="CoA carboxyltransferase C-terminal" evidence="2">
    <location>
        <begin position="48"/>
        <end position="317"/>
    </location>
</feature>
<sequence>MLRTVVSNLNMTAKKHHNHELDIVESIEPHYDIKNILNYIPPQELKLEEHKTLEKSPHSDMDIRHIIAHIVDGSRFDEFKMYFGPTLVTGFARVHGFPVGIVANNGVLFSASAQKGAHFIELCCQRKIPLLFLQNISGFMVGKEHEREEINVVESISSMFSSVLRICDAKKKKKQKKQKGIAKHGAKLVNAVACAKVPKITVLCGGSFGAGNYGMCGRAYSPQFLYMWPNSRISVMGGAQAAYVLAEVNKKKAGSKEREDFEKTIQSQYEKEGHPYYSSARLWDDGIIDPRDTRKNVIYVIHYIFLFVKHLVQRFDEMNSPLKKKRRGCTFDREENLPKLSSAFFLFFNESQIHICTFAKGSSLHILSRIFSFMLKKHINYSSDGNKLVN</sequence>
<comment type="similarity">
    <text evidence="1">Belongs to the AccD/PCCB family.</text>
</comment>
<reference evidence="3 4" key="1">
    <citation type="journal article" date="2013" name="Curr. Biol.">
        <title>The Genome of the Foraminiferan Reticulomyxa filosa.</title>
        <authorList>
            <person name="Glockner G."/>
            <person name="Hulsmann N."/>
            <person name="Schleicher M."/>
            <person name="Noegel A.A."/>
            <person name="Eichinger L."/>
            <person name="Gallinger C."/>
            <person name="Pawlowski J."/>
            <person name="Sierra R."/>
            <person name="Euteneuer U."/>
            <person name="Pillet L."/>
            <person name="Moustafa A."/>
            <person name="Platzer M."/>
            <person name="Groth M."/>
            <person name="Szafranski K."/>
            <person name="Schliwa M."/>
        </authorList>
    </citation>
    <scope>NUCLEOTIDE SEQUENCE [LARGE SCALE GENOMIC DNA]</scope>
</reference>
<dbReference type="InterPro" id="IPR011763">
    <property type="entry name" value="COA_CT_C"/>
</dbReference>
<dbReference type="GO" id="GO:0005739">
    <property type="term" value="C:mitochondrion"/>
    <property type="evidence" value="ECO:0007669"/>
    <property type="project" value="TreeGrafter"/>
</dbReference>
<dbReference type="PROSITE" id="PS50989">
    <property type="entry name" value="COA_CT_CTER"/>
    <property type="match status" value="1"/>
</dbReference>
<comment type="caution">
    <text evidence="3">The sequence shown here is derived from an EMBL/GenBank/DDBJ whole genome shotgun (WGS) entry which is preliminary data.</text>
</comment>
<dbReference type="AlphaFoldDB" id="X6MWG4"/>
<keyword evidence="4" id="KW-1185">Reference proteome</keyword>
<dbReference type="PANTHER" id="PTHR22855:SF13">
    <property type="entry name" value="METHYLCROTONOYL-COA CARBOXYLASE BETA CHAIN, MITOCHONDRIAL"/>
    <property type="match status" value="1"/>
</dbReference>
<evidence type="ECO:0000259" key="2">
    <source>
        <dbReference type="PROSITE" id="PS50989"/>
    </source>
</evidence>
<dbReference type="Gene3D" id="3.90.226.10">
    <property type="entry name" value="2-enoyl-CoA Hydratase, Chain A, domain 1"/>
    <property type="match status" value="2"/>
</dbReference>